<evidence type="ECO:0000256" key="3">
    <source>
        <dbReference type="ARBA" id="ARBA00022478"/>
    </source>
</evidence>
<evidence type="ECO:0000313" key="8">
    <source>
        <dbReference type="Proteomes" id="UP000326939"/>
    </source>
</evidence>
<evidence type="ECO:0000313" key="7">
    <source>
        <dbReference type="EMBL" id="KAB5574321.1"/>
    </source>
</evidence>
<evidence type="ECO:0000256" key="6">
    <source>
        <dbReference type="SAM" id="MobiDB-lite"/>
    </source>
</evidence>
<keyword evidence="8" id="KW-1185">Reference proteome</keyword>
<dbReference type="GO" id="GO:0003677">
    <property type="term" value="F:DNA binding"/>
    <property type="evidence" value="ECO:0007669"/>
    <property type="project" value="InterPro"/>
</dbReference>
<dbReference type="GO" id="GO:0000428">
    <property type="term" value="C:DNA-directed RNA polymerase complex"/>
    <property type="evidence" value="ECO:0007669"/>
    <property type="project" value="UniProtKB-KW"/>
</dbReference>
<feature type="region of interest" description="Disordered" evidence="6">
    <location>
        <begin position="82"/>
        <end position="101"/>
    </location>
</feature>
<reference evidence="8" key="1">
    <citation type="journal article" date="2019" name="Gigascience">
        <title>De novo genome assembly of the endangered Acer yangbiense, a plant species with extremely small populations endemic to Yunnan Province, China.</title>
        <authorList>
            <person name="Yang J."/>
            <person name="Wariss H.M."/>
            <person name="Tao L."/>
            <person name="Zhang R."/>
            <person name="Yun Q."/>
            <person name="Hollingsworth P."/>
            <person name="Dao Z."/>
            <person name="Luo G."/>
            <person name="Guo H."/>
            <person name="Ma Y."/>
            <person name="Sun W."/>
        </authorList>
    </citation>
    <scope>NUCLEOTIDE SEQUENCE [LARGE SCALE GENOMIC DNA]</scope>
    <source>
        <strain evidence="8">cv. br00</strain>
    </source>
</reference>
<dbReference type="Pfam" id="PF06870">
    <property type="entry name" value="RNA_pol_I_A49"/>
    <property type="match status" value="1"/>
</dbReference>
<dbReference type="GO" id="GO:0006351">
    <property type="term" value="P:DNA-templated transcription"/>
    <property type="evidence" value="ECO:0007669"/>
    <property type="project" value="InterPro"/>
</dbReference>
<proteinExistence type="inferred from homology"/>
<keyword evidence="4" id="KW-0804">Transcription</keyword>
<comment type="caution">
    <text evidence="7">The sequence shown here is derived from an EMBL/GenBank/DDBJ whole genome shotgun (WGS) entry which is preliminary data.</text>
</comment>
<dbReference type="InterPro" id="IPR009668">
    <property type="entry name" value="RNA_pol-assoc_fac_A49-like"/>
</dbReference>
<dbReference type="GO" id="GO:0005730">
    <property type="term" value="C:nucleolus"/>
    <property type="evidence" value="ECO:0007669"/>
    <property type="project" value="UniProtKB-SubCell"/>
</dbReference>
<evidence type="ECO:0000256" key="1">
    <source>
        <dbReference type="ARBA" id="ARBA00004604"/>
    </source>
</evidence>
<feature type="region of interest" description="Disordered" evidence="6">
    <location>
        <begin position="109"/>
        <end position="131"/>
    </location>
</feature>
<sequence>MRMELDSSNLLVSESPQTATKKSKKKRKREKERDEGAAAAQLQNEPTINEQPRFDVKLHLVNNQFDKTPPVVGYFPSGYNPHKTNDINDAQEPNLLHAAPPSVKLYRNAQRTKVEKSSGEKNEKGRSSERLELVVSPNESNVEFVGNSYKGEAMAAQLCTYALGFFDKATQTLKIMPIAGNKILRMEPKLRGSHAADKELATFENAEITADQRTARLRQLNVQYGPKKSIIQDKKRQALRKGDDPLSQKDLGRKIENAPINKDALESISGHGARNIPPYNSSAITPQEAYPLDGIIITGEWDFLEDIYKILQVGGEVSSNAYPTFVCNRIQKLREIQFLKVPCNEMVNEDEVEKKRLSCIFSYITHLIKFKDQHSLDGASSARNHQFPSILRQKFFEMFNPDRRRLSVEKIDLLISYVLVLTLYADDFRTFPADVSNDLRMNPATVKSHYRNLGCKMEREKNKYLIILSVPLEFPQPKRKFRKR</sequence>
<evidence type="ECO:0000256" key="2">
    <source>
        <dbReference type="ARBA" id="ARBA00009430"/>
    </source>
</evidence>
<accession>A0A5N5P6F0</accession>
<dbReference type="PANTHER" id="PTHR14440">
    <property type="entry name" value="DNA-DIRECTED RNA POLYMERASE I SUBUNIT RPA49"/>
    <property type="match status" value="1"/>
</dbReference>
<feature type="compositionally biased region" description="Polar residues" evidence="6">
    <location>
        <begin position="1"/>
        <end position="20"/>
    </location>
</feature>
<keyword evidence="5" id="KW-0539">Nucleus</keyword>
<dbReference type="AlphaFoldDB" id="A0A5N5P6F0"/>
<organism evidence="7 8">
    <name type="scientific">Salix brachista</name>
    <dbReference type="NCBI Taxonomy" id="2182728"/>
    <lineage>
        <taxon>Eukaryota</taxon>
        <taxon>Viridiplantae</taxon>
        <taxon>Streptophyta</taxon>
        <taxon>Embryophyta</taxon>
        <taxon>Tracheophyta</taxon>
        <taxon>Spermatophyta</taxon>
        <taxon>Magnoliopsida</taxon>
        <taxon>eudicotyledons</taxon>
        <taxon>Gunneridae</taxon>
        <taxon>Pentapetalae</taxon>
        <taxon>rosids</taxon>
        <taxon>fabids</taxon>
        <taxon>Malpighiales</taxon>
        <taxon>Salicaceae</taxon>
        <taxon>Saliceae</taxon>
        <taxon>Salix</taxon>
    </lineage>
</organism>
<feature type="compositionally biased region" description="Basic residues" evidence="6">
    <location>
        <begin position="21"/>
        <end position="30"/>
    </location>
</feature>
<evidence type="ECO:0000256" key="4">
    <source>
        <dbReference type="ARBA" id="ARBA00023163"/>
    </source>
</evidence>
<evidence type="ECO:0008006" key="9">
    <source>
        <dbReference type="Google" id="ProtNLM"/>
    </source>
</evidence>
<protein>
    <recommendedName>
        <fullName evidence="9">DNA-directed RNA polymerase I subunit rpa49</fullName>
    </recommendedName>
</protein>
<name>A0A5N5P6F0_9ROSI</name>
<dbReference type="EMBL" id="VDCV01000001">
    <property type="protein sequence ID" value="KAB5574321.1"/>
    <property type="molecule type" value="Genomic_DNA"/>
</dbReference>
<gene>
    <name evidence="7" type="ORF">DKX38_001515</name>
</gene>
<feature type="compositionally biased region" description="Basic and acidic residues" evidence="6">
    <location>
        <begin position="112"/>
        <end position="131"/>
    </location>
</feature>
<feature type="region of interest" description="Disordered" evidence="6">
    <location>
        <begin position="1"/>
        <end position="51"/>
    </location>
</feature>
<comment type="subcellular location">
    <subcellularLocation>
        <location evidence="1">Nucleus</location>
        <location evidence="1">Nucleolus</location>
    </subcellularLocation>
</comment>
<evidence type="ECO:0000256" key="5">
    <source>
        <dbReference type="ARBA" id="ARBA00023242"/>
    </source>
</evidence>
<keyword evidence="3" id="KW-0240">DNA-directed RNA polymerase</keyword>
<comment type="similarity">
    <text evidence="2">Belongs to the eukaryotic RPA49/POLR1E RNA polymerase subunit family.</text>
</comment>
<dbReference type="Proteomes" id="UP000326939">
    <property type="component" value="Chromosome 1"/>
</dbReference>
<feature type="compositionally biased region" description="Polar residues" evidence="6">
    <location>
        <begin position="41"/>
        <end position="50"/>
    </location>
</feature>